<dbReference type="Pfam" id="PF13567">
    <property type="entry name" value="DUF4131"/>
    <property type="match status" value="1"/>
</dbReference>
<dbReference type="InterPro" id="IPR025405">
    <property type="entry name" value="DUF4131"/>
</dbReference>
<keyword evidence="1" id="KW-0472">Membrane</keyword>
<comment type="caution">
    <text evidence="3">The sequence shown here is derived from an EMBL/GenBank/DDBJ whole genome shotgun (WGS) entry which is preliminary data.</text>
</comment>
<keyword evidence="1" id="KW-0812">Transmembrane</keyword>
<dbReference type="AlphaFoldDB" id="A0A2A5WP10"/>
<dbReference type="EMBL" id="NTKD01000041">
    <property type="protein sequence ID" value="PDH38023.1"/>
    <property type="molecule type" value="Genomic_DNA"/>
</dbReference>
<evidence type="ECO:0000256" key="1">
    <source>
        <dbReference type="SAM" id="Phobius"/>
    </source>
</evidence>
<gene>
    <name evidence="3" type="ORF">CNE99_07430</name>
</gene>
<protein>
    <recommendedName>
        <fullName evidence="2">DUF4131 domain-containing protein</fullName>
    </recommendedName>
</protein>
<evidence type="ECO:0000313" key="4">
    <source>
        <dbReference type="Proteomes" id="UP000219327"/>
    </source>
</evidence>
<reference evidence="3 4" key="1">
    <citation type="submission" date="2017-08" db="EMBL/GenBank/DDBJ databases">
        <title>Fine stratification of microbial communities through a metagenomic profile of the photic zone.</title>
        <authorList>
            <person name="Haro-Moreno J.M."/>
            <person name="Lopez-Perez M."/>
            <person name="De La Torre J."/>
            <person name="Picazo A."/>
            <person name="Camacho A."/>
            <person name="Rodriguez-Valera F."/>
        </authorList>
    </citation>
    <scope>NUCLEOTIDE SEQUENCE [LARGE SCALE GENOMIC DNA]</scope>
    <source>
        <strain evidence="3">MED-G24</strain>
    </source>
</reference>
<organism evidence="3 4">
    <name type="scientific">OM182 bacterium MED-G24</name>
    <dbReference type="NCBI Taxonomy" id="1986255"/>
    <lineage>
        <taxon>Bacteria</taxon>
        <taxon>Pseudomonadati</taxon>
        <taxon>Pseudomonadota</taxon>
        <taxon>Gammaproteobacteria</taxon>
        <taxon>OMG group</taxon>
        <taxon>OM182 clade</taxon>
    </lineage>
</organism>
<evidence type="ECO:0000313" key="3">
    <source>
        <dbReference type="EMBL" id="PDH38023.1"/>
    </source>
</evidence>
<keyword evidence="1" id="KW-1133">Transmembrane helix</keyword>
<feature type="transmembrane region" description="Helical" evidence="1">
    <location>
        <begin position="36"/>
        <end position="55"/>
    </location>
</feature>
<feature type="domain" description="DUF4131" evidence="2">
    <location>
        <begin position="17"/>
        <end position="167"/>
    </location>
</feature>
<dbReference type="Proteomes" id="UP000219327">
    <property type="component" value="Unassembled WGS sequence"/>
</dbReference>
<sequence length="242" mass="26480">MGVVLVPCLGWLPDLPLALSAVMMKTLIWYFRDTATTRIVAAFAVGFSLGGVLLAERLADQIPTAFGTTVCLPEWQVRDLPRIRSFPEGRSIRFPARVASGCLDGTRIIDVGWYVHADAELPLIVPGQWSRDDLQLRRTRGWINPGTFDYESWSFSRGFAGRARVRGEPVPVTPSGVVPASVRHHIVTSIEQLFGGSDVLGLMRALAIGDGGDSTPEHWDLLIRSGTIHLIVISGLHLAWSS</sequence>
<proteinExistence type="predicted"/>
<evidence type="ECO:0000259" key="2">
    <source>
        <dbReference type="Pfam" id="PF13567"/>
    </source>
</evidence>
<name>A0A2A5WP10_9GAMM</name>
<accession>A0A2A5WP10</accession>